<accession>A0AAF3F390</accession>
<keyword evidence="2" id="KW-1185">Reference proteome</keyword>
<keyword evidence="1" id="KW-0812">Transmembrane</keyword>
<protein>
    <submittedName>
        <fullName evidence="3">Uncharacterized protein</fullName>
    </submittedName>
</protein>
<name>A0AAF3F390_9BILA</name>
<evidence type="ECO:0000313" key="2">
    <source>
        <dbReference type="Proteomes" id="UP000887575"/>
    </source>
</evidence>
<dbReference type="WBParaSite" id="MBELARI_LOCUS21002">
    <property type="protein sequence ID" value="MBELARI_LOCUS21002"/>
    <property type="gene ID" value="MBELARI_LOCUS21002"/>
</dbReference>
<feature type="transmembrane region" description="Helical" evidence="1">
    <location>
        <begin position="31"/>
        <end position="51"/>
    </location>
</feature>
<evidence type="ECO:0000313" key="3">
    <source>
        <dbReference type="WBParaSite" id="MBELARI_LOCUS21002"/>
    </source>
</evidence>
<sequence>MSNLILTTLDPNSEECTFAVEMMNDWTMEIFQVWHIIMSTISFFSLIYVYLRYRKKLLLFHVNASVGL</sequence>
<dbReference type="AlphaFoldDB" id="A0AAF3F390"/>
<dbReference type="Proteomes" id="UP000887575">
    <property type="component" value="Unassembled WGS sequence"/>
</dbReference>
<proteinExistence type="predicted"/>
<reference evidence="3" key="1">
    <citation type="submission" date="2024-02" db="UniProtKB">
        <authorList>
            <consortium name="WormBaseParasite"/>
        </authorList>
    </citation>
    <scope>IDENTIFICATION</scope>
</reference>
<evidence type="ECO:0000256" key="1">
    <source>
        <dbReference type="SAM" id="Phobius"/>
    </source>
</evidence>
<organism evidence="2 3">
    <name type="scientific">Mesorhabditis belari</name>
    <dbReference type="NCBI Taxonomy" id="2138241"/>
    <lineage>
        <taxon>Eukaryota</taxon>
        <taxon>Metazoa</taxon>
        <taxon>Ecdysozoa</taxon>
        <taxon>Nematoda</taxon>
        <taxon>Chromadorea</taxon>
        <taxon>Rhabditida</taxon>
        <taxon>Rhabditina</taxon>
        <taxon>Rhabditomorpha</taxon>
        <taxon>Rhabditoidea</taxon>
        <taxon>Rhabditidae</taxon>
        <taxon>Mesorhabditinae</taxon>
        <taxon>Mesorhabditis</taxon>
    </lineage>
</organism>
<keyword evidence="1" id="KW-0472">Membrane</keyword>
<keyword evidence="1" id="KW-1133">Transmembrane helix</keyword>